<gene>
    <name evidence="1" type="ORF">HF690_10885</name>
</gene>
<dbReference type="RefSeq" id="WP_168609451.1">
    <property type="nucleotide sequence ID" value="NZ_JAAZQD010000004.1"/>
</dbReference>
<comment type="caution">
    <text evidence="1">The sequence shown here is derived from an EMBL/GenBank/DDBJ whole genome shotgun (WGS) entry which is preliminary data.</text>
</comment>
<dbReference type="SUPFAM" id="SSF48371">
    <property type="entry name" value="ARM repeat"/>
    <property type="match status" value="1"/>
</dbReference>
<sequence length="364" mass="40543">MIGMLSALLLSGILAHPQRLCRDVRSCEQLCAPPSTLARVDAGSVILEDQLDHAAAFARNRTIECLWHLGRLGERARSAQVRVAAYLEVQGWPLRVVAAWALGRMHADGQVVALRARLHDNEWQVVAQAVHSLVLLQDSSSISSLRKLSEEHWYPAIRTLASRGIRAIRSGRPHALDAYFMSTPNRPVRDQYISPDENPFAHWFPWQAATGTEPPDWFCEPTSENQRSIGRNSVSWSGGRLMGANRGEFVGALYWLKHGKKHRLASGNVVHIQSIDARRAWVLTGYAHLGMQSGALLEVDMTPYGKPHIRKLFNLPGDPIVLRTSSDGITVHTSTVNVRVEPAMERNGFIIRRVACSNPRKSTQ</sequence>
<dbReference type="InterPro" id="IPR011989">
    <property type="entry name" value="ARM-like"/>
</dbReference>
<dbReference type="Proteomes" id="UP000541636">
    <property type="component" value="Unassembled WGS sequence"/>
</dbReference>
<evidence type="ECO:0000313" key="2">
    <source>
        <dbReference type="Proteomes" id="UP000541636"/>
    </source>
</evidence>
<name>A0A846ZNM6_9GAMM</name>
<dbReference type="AlphaFoldDB" id="A0A846ZNM6"/>
<reference evidence="1 2" key="1">
    <citation type="journal article" date="2017" name="Int. J. Syst. Evol. Microbiol.">
        <title>Oleiagrimonas citrea sp. nov., a marine bacterium isolated from tidal flat sediment and emended description of the genus Oleiagrimonas Fang et al. 2015 and Oleiagrimonas soli.</title>
        <authorList>
            <person name="Yang S.H."/>
            <person name="Seo H.S."/>
            <person name="Seong C.N."/>
            <person name="Kwon K.K."/>
        </authorList>
    </citation>
    <scope>NUCLEOTIDE SEQUENCE [LARGE SCALE GENOMIC DNA]</scope>
    <source>
        <strain evidence="1 2">MEBiC09124</strain>
    </source>
</reference>
<dbReference type="InterPro" id="IPR016024">
    <property type="entry name" value="ARM-type_fold"/>
</dbReference>
<dbReference type="EMBL" id="JAAZQD010000004">
    <property type="protein sequence ID" value="NKZ39452.1"/>
    <property type="molecule type" value="Genomic_DNA"/>
</dbReference>
<proteinExistence type="predicted"/>
<accession>A0A846ZNM6</accession>
<dbReference type="Gene3D" id="1.25.10.10">
    <property type="entry name" value="Leucine-rich Repeat Variant"/>
    <property type="match status" value="1"/>
</dbReference>
<keyword evidence="2" id="KW-1185">Reference proteome</keyword>
<protein>
    <submittedName>
        <fullName evidence="1">HEAT repeat domain-containing protein</fullName>
    </submittedName>
</protein>
<organism evidence="1 2">
    <name type="scientific">Oleiagrimonas citrea</name>
    <dbReference type="NCBI Taxonomy" id="1665687"/>
    <lineage>
        <taxon>Bacteria</taxon>
        <taxon>Pseudomonadati</taxon>
        <taxon>Pseudomonadota</taxon>
        <taxon>Gammaproteobacteria</taxon>
        <taxon>Lysobacterales</taxon>
        <taxon>Rhodanobacteraceae</taxon>
        <taxon>Oleiagrimonas</taxon>
    </lineage>
</organism>
<evidence type="ECO:0000313" key="1">
    <source>
        <dbReference type="EMBL" id="NKZ39452.1"/>
    </source>
</evidence>